<dbReference type="InterPro" id="IPR035906">
    <property type="entry name" value="MetI-like_sf"/>
</dbReference>
<feature type="transmembrane region" description="Helical" evidence="7">
    <location>
        <begin position="295"/>
        <end position="321"/>
    </location>
</feature>
<dbReference type="AlphaFoldDB" id="A0A0D5LP53"/>
<dbReference type="InterPro" id="IPR045621">
    <property type="entry name" value="BPD_transp_1_N"/>
</dbReference>
<dbReference type="Pfam" id="PF00528">
    <property type="entry name" value="BPD_transp_1"/>
    <property type="match status" value="1"/>
</dbReference>
<evidence type="ECO:0000256" key="2">
    <source>
        <dbReference type="ARBA" id="ARBA00022448"/>
    </source>
</evidence>
<evidence type="ECO:0000256" key="1">
    <source>
        <dbReference type="ARBA" id="ARBA00004651"/>
    </source>
</evidence>
<dbReference type="OrthoDB" id="9807402at2"/>
<dbReference type="HOGENOM" id="CLU_036879_1_1_5"/>
<keyword evidence="5 7" id="KW-1133">Transmembrane helix</keyword>
<protein>
    <submittedName>
        <fullName evidence="9">ABC transporter permease</fullName>
    </submittedName>
</protein>
<evidence type="ECO:0000256" key="5">
    <source>
        <dbReference type="ARBA" id="ARBA00022989"/>
    </source>
</evidence>
<feature type="domain" description="ABC transmembrane type-1" evidence="8">
    <location>
        <begin position="102"/>
        <end position="318"/>
    </location>
</feature>
<reference evidence="9 10" key="1">
    <citation type="journal article" date="2015" name="Genome Announc.">
        <title>Complete genome sequence of Martelella endophytica YC6887, which has antifungal activity associated with a halophyte.</title>
        <authorList>
            <person name="Khan A."/>
            <person name="Khan H."/>
            <person name="Chung E.J."/>
            <person name="Hossain M.T."/>
            <person name="Chung Y.R."/>
        </authorList>
    </citation>
    <scope>NUCLEOTIDE SEQUENCE [LARGE SCALE GENOMIC DNA]</scope>
    <source>
        <strain evidence="9">YC6887</strain>
    </source>
</reference>
<dbReference type="GO" id="GO:0055085">
    <property type="term" value="P:transmembrane transport"/>
    <property type="evidence" value="ECO:0007669"/>
    <property type="project" value="InterPro"/>
</dbReference>
<dbReference type="Gene3D" id="1.10.3720.10">
    <property type="entry name" value="MetI-like"/>
    <property type="match status" value="1"/>
</dbReference>
<proteinExistence type="inferred from homology"/>
<comment type="similarity">
    <text evidence="7">Belongs to the binding-protein-dependent transport system permease family.</text>
</comment>
<dbReference type="PROSITE" id="PS50928">
    <property type="entry name" value="ABC_TM1"/>
    <property type="match status" value="1"/>
</dbReference>
<keyword evidence="10" id="KW-1185">Reference proteome</keyword>
<feature type="transmembrane region" description="Helical" evidence="7">
    <location>
        <begin position="193"/>
        <end position="214"/>
    </location>
</feature>
<feature type="transmembrane region" description="Helical" evidence="7">
    <location>
        <begin position="253"/>
        <end position="275"/>
    </location>
</feature>
<feature type="transmembrane region" description="Helical" evidence="7">
    <location>
        <begin position="141"/>
        <end position="163"/>
    </location>
</feature>
<evidence type="ECO:0000256" key="3">
    <source>
        <dbReference type="ARBA" id="ARBA00022475"/>
    </source>
</evidence>
<keyword evidence="6 7" id="KW-0472">Membrane</keyword>
<keyword evidence="2 7" id="KW-0813">Transport</keyword>
<evidence type="ECO:0000259" key="8">
    <source>
        <dbReference type="PROSITE" id="PS50928"/>
    </source>
</evidence>
<sequence length="329" mass="36262">MLRYIVMRIIYMVPTLFGISVIAFVIIQLPPGDYITSLLASMSDSGQAVDPSEIARLRAAYGLDDPAYIQYIKWISGILLHGDFGYSFEWGRPVSELIWERLGSTLAVSVASLLFVWAVSLPIGIYSAVKRHSLGDHVFTFLGFLGLAIPNFILALTLMYFSYKVMGQSVGGLFSPEYAHAEWSWGKFTDLLAHLWIPVIVIGTAGTASLIRILRANLTDELNKPYYITARAKGLHPTKALIKYPVRIALNPFVSAIGWVLPNLISGVTITAIVLNLPTAGPLLLRALISQDMYLAGSFILLMGVLTLIGMLISDLLLAMLDPRIRFDQ</sequence>
<dbReference type="PANTHER" id="PTHR30465">
    <property type="entry name" value="INNER MEMBRANE ABC TRANSPORTER"/>
    <property type="match status" value="1"/>
</dbReference>
<dbReference type="EMBL" id="CP010803">
    <property type="protein sequence ID" value="AJY45896.1"/>
    <property type="molecule type" value="Genomic_DNA"/>
</dbReference>
<evidence type="ECO:0000313" key="10">
    <source>
        <dbReference type="Proteomes" id="UP000032611"/>
    </source>
</evidence>
<dbReference type="GO" id="GO:0005886">
    <property type="term" value="C:plasma membrane"/>
    <property type="evidence" value="ECO:0007669"/>
    <property type="project" value="UniProtKB-SubCell"/>
</dbReference>
<dbReference type="InterPro" id="IPR000515">
    <property type="entry name" value="MetI-like"/>
</dbReference>
<name>A0A0D5LP53_MAREN</name>
<feature type="transmembrane region" description="Helical" evidence="7">
    <location>
        <begin position="9"/>
        <end position="29"/>
    </location>
</feature>
<dbReference type="STRING" id="1486262.TM49_09785"/>
<dbReference type="Pfam" id="PF19300">
    <property type="entry name" value="BPD_transp_1_N"/>
    <property type="match status" value="1"/>
</dbReference>
<dbReference type="SUPFAM" id="SSF161098">
    <property type="entry name" value="MetI-like"/>
    <property type="match status" value="1"/>
</dbReference>
<keyword evidence="3" id="KW-1003">Cell membrane</keyword>
<dbReference type="PANTHER" id="PTHR30465:SF43">
    <property type="entry name" value="OLIGOPEPTIDE ABC TRANSPORTER, PERMEASE PROTEIN"/>
    <property type="match status" value="1"/>
</dbReference>
<dbReference type="Proteomes" id="UP000032611">
    <property type="component" value="Chromosome"/>
</dbReference>
<evidence type="ECO:0000256" key="4">
    <source>
        <dbReference type="ARBA" id="ARBA00022692"/>
    </source>
</evidence>
<evidence type="ECO:0000256" key="7">
    <source>
        <dbReference type="RuleBase" id="RU363032"/>
    </source>
</evidence>
<gene>
    <name evidence="9" type="ORF">TM49_09785</name>
</gene>
<evidence type="ECO:0000256" key="6">
    <source>
        <dbReference type="ARBA" id="ARBA00023136"/>
    </source>
</evidence>
<feature type="transmembrane region" description="Helical" evidence="7">
    <location>
        <begin position="106"/>
        <end position="129"/>
    </location>
</feature>
<dbReference type="RefSeq" id="WP_045680893.1">
    <property type="nucleotide sequence ID" value="NZ_CP010803.1"/>
</dbReference>
<dbReference type="KEGG" id="mey:TM49_09785"/>
<comment type="subcellular location">
    <subcellularLocation>
        <location evidence="1 7">Cell membrane</location>
        <topology evidence="1 7">Multi-pass membrane protein</topology>
    </subcellularLocation>
</comment>
<evidence type="ECO:0000313" key="9">
    <source>
        <dbReference type="EMBL" id="AJY45896.1"/>
    </source>
</evidence>
<dbReference type="PATRIC" id="fig|1486262.3.peg.2024"/>
<accession>A0A0D5LP53</accession>
<organism evidence="9 10">
    <name type="scientific">Martelella endophytica</name>
    <dbReference type="NCBI Taxonomy" id="1486262"/>
    <lineage>
        <taxon>Bacteria</taxon>
        <taxon>Pseudomonadati</taxon>
        <taxon>Pseudomonadota</taxon>
        <taxon>Alphaproteobacteria</taxon>
        <taxon>Hyphomicrobiales</taxon>
        <taxon>Aurantimonadaceae</taxon>
        <taxon>Martelella</taxon>
    </lineage>
</organism>
<keyword evidence="4 7" id="KW-0812">Transmembrane</keyword>